<dbReference type="InterPro" id="IPR005821">
    <property type="entry name" value="Ion_trans_dom"/>
</dbReference>
<comment type="similarity">
    <text evidence="17">Belongs to the calcium channel alpha-1 subunit (TC 1.A.1.11) family.</text>
</comment>
<dbReference type="InterPro" id="IPR031649">
    <property type="entry name" value="GPHH_dom"/>
</dbReference>
<feature type="transmembrane region" description="Helical" evidence="19">
    <location>
        <begin position="1290"/>
        <end position="1321"/>
    </location>
</feature>
<dbReference type="FunFam" id="1.20.120.350:FF:000009">
    <property type="entry name" value="Voltage-dependent T-type calcium channel subunit alpha"/>
    <property type="match status" value="1"/>
</dbReference>
<sequence length="2093" mass="239461">MASSSFNSSVTLKTNNLSETVRHLVHEKIAANNANKQQGIIRAYFRRIWQYDRDKSLCCLPANNLLRKYAKKLVDWTPFEYLVILTIVANCVVLAMDVPLPDNDSTEISLLLERNAEIGFLVVFCIEAALKIIAKGFFFHPQAYLRSGWNILDFLIVVVGLVNAFYINAASNEIDVKILRVVRVLRPLKLVSGMPSLQIVLRSLLTAMGPLFQISLLVLFVIVIYSIIGMEFFLGKFHLGCRDPRTGQLLTQNHMSPCNNQPNSSAGFRCVINTTQYQVFGTCDYKYDGPNYGITGFDNIFMALLTVFQCISLEGWTNLLYDTNNAVGSTFTWFYFLTLIIWGSFFMLNLVLGVLSGEFAKERDRVEKRREYKKFQENRKIERDFLGYLEWIGRAEDLILGEQRLKEEETAPHFDTRSEIFQFAEQDQVAELAEITLSENPINTKAYATTTHSPRANCLHMVQRSEKFLRLAIRRTVKSRPFFWIVILLVFLNAVTIASEHSGEPLWLKDFREATNIVFVALFTLELILKLYGLGAVFYFSSTFNCFDFAVVIASIAELIVRSVGGPKLGISVFRCIRLLRIFEITKHWKSLSNLVASLISSLRSILSLLFLIGLCIMVFALLGMQLFGGRFNFAEGVPRSNFNDFGHAVLSVFQVLSGEDWNEVMYNGIRAYRSSGEFVSYAVSLYFVVLVCLGNYTLLNVFLAIAVDNLTKAQEISKDEDEEIMLQKRLSIKRKNYSKDSGCQSALGDGQYGTDDRPRESIRTLSIASTDGRSNQRSRRSTLRIPMPSSPSINDDNAFPEFCDNNTSQQETRIDEINDIENPGNENDDEEPNFRQKRLGSTKMNFQDAHQEPELIIGKEIFAQNVPILQVNSLFIFSPQNRFRRFCHYIVHLRHFENFMIAAIIISSGLLAVEDPMNEDPVLNYVLRIFDSIFTGIFLIELILKVVDFGFILHRGSYCRNLWNILDMIVVVTAVTSFIYFEIGVENQSNRNISAIKAIRTLRVLRPLKAIRTAKKLLACFQCMVNSLKNVLNVCIVMLLFLFMFAVIGVQLFKGKFHYCTDQTKHTKSQCRGNYYHYTDGHVYNVEVLERRWEQHPYNFDDLPRAMLTLFTMSTAEGWPRILYWSIDATNENEGPMRDYNLAVALYFCIYIVVFPFFFINIFVALIIVTFQEEGDKDIANYQLNRNQRDCIEFALNAKPIHRHMPKDKKSYAYKVWRIVTSTPFEFIIMVLIIVNTIVLMMEYNGQSKDYKDMLQIINITVTILFTVEMLLKVIAFSPRNFIKEWWNIFDLIVVIGSWTDIIITYASINGTSTVSISFFRLFRAGRLIKLLRKGYTIRVLLWTFLKSFQALPYVGLLIGMLFFISAVLGMQLFGQIQSDPTTAIFRYNNFQTFTGALIVLVRCSTGENWPEVMLACLPGRAKCSTKFPDCGSYVAYPYFVIFVFLSTFLMLNLFVAVIMDNFKYLTRDKSILGPYHLDHFLHTWAEFDPEASGRIKHQELCTMLCRIPPPLGFGSSCPMRTAYRRLMKLGIPINGDNTIRFKATLFALIRTSLKIKVREDQHEADAELCQIIRKIWPQVTSRTLERILPQVEHGARHLTIGKIYAALIIYEYYKRYKKQQLREEDEQVRMRTKSLFHRFIDVVRTPIRTGAHKDLEIPTEYPTKQLRSKHFHSHSFKIPRPSLRRSRKRDKMKSKHAVSAKPSDSSVSGENNRSRSLPGLIFESIDDNAGKVQDINLYLANRSSKETDFCIAEVHHEDDEGYLQSEYRNNTDERSQTLDPLLSNRRQGSRFNIYNTSGSNLQPSPLTFEPGRPLHRMIRTTPIGTPKSPQKISIVQSTYNSANNSPTTIHDRYHSGSANNSNNINGGSYSPTRNQHQFKLKLQHEDSNDSCTGSLGLRLQKSGSSCGSTDDDLDLNDAIQFNNLQDLLPVDIPDVTISISDSPYGSTDGLDKQYASDLNGATEYKRLPSNAFWSSVQRNYNKVLSKSSNNSLNNCNGASNLSQDYSNNHTNSTGNNASSRGTNNLHHQRHFSNNHNSTLNHSGHQSDYYKNDYNGIRNDDYDELELNRNLMLSNFSFNSDDLTNISKCTAV</sequence>
<comment type="subcellular location">
    <subcellularLocation>
        <location evidence="1 17">Membrane</location>
        <topology evidence="1 17">Multi-pass membrane protein</topology>
    </subcellularLocation>
</comment>
<protein>
    <submittedName>
        <fullName evidence="21">CaV2 voltage-gated calcium channel alpha-1 subunit</fullName>
    </submittedName>
</protein>
<keyword evidence="13 16" id="KW-0325">Glycoprotein</keyword>
<dbReference type="FunFam" id="1.20.120.350:FF:000001">
    <property type="entry name" value="Voltage-dependent L-type calcium channel subunit alpha"/>
    <property type="match status" value="1"/>
</dbReference>
<evidence type="ECO:0000256" key="4">
    <source>
        <dbReference type="ARBA" id="ARBA00022673"/>
    </source>
</evidence>
<dbReference type="InterPro" id="IPR050599">
    <property type="entry name" value="VDCC_alpha-1_subunit"/>
</dbReference>
<feature type="transmembrane region" description="Helical" evidence="19">
    <location>
        <begin position="684"/>
        <end position="708"/>
    </location>
</feature>
<feature type="transmembrane region" description="Helical" evidence="19">
    <location>
        <begin position="1145"/>
        <end position="1170"/>
    </location>
</feature>
<evidence type="ECO:0000256" key="17">
    <source>
        <dbReference type="RuleBase" id="RU003808"/>
    </source>
</evidence>
<feature type="compositionally biased region" description="Polar residues" evidence="18">
    <location>
        <begin position="2005"/>
        <end position="2027"/>
    </location>
</feature>
<dbReference type="FunFam" id="1.10.287.70:FF:000352">
    <property type="entry name" value="Calcium channel, voltage-dependent, P/Q type, alpha 1A subunit, b"/>
    <property type="match status" value="1"/>
</dbReference>
<feature type="compositionally biased region" description="Polar residues" evidence="18">
    <location>
        <begin position="2035"/>
        <end position="2047"/>
    </location>
</feature>
<keyword evidence="7" id="KW-0677">Repeat</keyword>
<feature type="transmembrane region" description="Helical" evidence="19">
    <location>
        <begin position="118"/>
        <end position="139"/>
    </location>
</feature>
<feature type="compositionally biased region" description="Polar residues" evidence="18">
    <location>
        <begin position="1704"/>
        <end position="1717"/>
    </location>
</feature>
<keyword evidence="2" id="KW-0813">Transport</keyword>
<accession>A0A7M1IFF7</accession>
<keyword evidence="4 17" id="KW-0107">Calcium channel</keyword>
<feature type="transmembrane region" description="Helical" evidence="19">
    <location>
        <begin position="1437"/>
        <end position="1461"/>
    </location>
</feature>
<feature type="compositionally biased region" description="Low complexity" evidence="18">
    <location>
        <begin position="1857"/>
        <end position="1872"/>
    </location>
</feature>
<dbReference type="PANTHER" id="PTHR45628:SF7">
    <property type="entry name" value="VOLTAGE-DEPENDENT CALCIUM CHANNEL TYPE A SUBUNIT ALPHA-1"/>
    <property type="match status" value="1"/>
</dbReference>
<feature type="region of interest" description="Disordered" evidence="18">
    <location>
        <begin position="740"/>
        <end position="806"/>
    </location>
</feature>
<dbReference type="Gene3D" id="6.10.250.2500">
    <property type="match status" value="1"/>
</dbReference>
<dbReference type="InterPro" id="IPR002077">
    <property type="entry name" value="VDCCAlpha1"/>
</dbReference>
<dbReference type="Pfam" id="PF08763">
    <property type="entry name" value="Ca_chan_IQ"/>
    <property type="match status" value="1"/>
</dbReference>
<feature type="transmembrane region" description="Helical" evidence="19">
    <location>
        <begin position="151"/>
        <end position="169"/>
    </location>
</feature>
<dbReference type="Pfam" id="PF16905">
    <property type="entry name" value="GPHH"/>
    <property type="match status" value="1"/>
</dbReference>
<keyword evidence="14" id="KW-0407">Ion channel</keyword>
<keyword evidence="3 17" id="KW-0109">Calcium transport</keyword>
<evidence type="ECO:0000256" key="3">
    <source>
        <dbReference type="ARBA" id="ARBA00022568"/>
    </source>
</evidence>
<feature type="binding site" evidence="15">
    <location>
        <position position="660"/>
    </location>
    <ligand>
        <name>Ca(2+)</name>
        <dbReference type="ChEBI" id="CHEBI:29108"/>
    </ligand>
</feature>
<feature type="binding site" evidence="15">
    <location>
        <position position="1118"/>
    </location>
    <ligand>
        <name>Ca(2+)</name>
        <dbReference type="ChEBI" id="CHEBI:29108"/>
    </ligand>
</feature>
<evidence type="ECO:0000256" key="16">
    <source>
        <dbReference type="PIRSR" id="PIRSR602077-3"/>
    </source>
</evidence>
<feature type="compositionally biased region" description="Polar residues" evidence="18">
    <location>
        <begin position="764"/>
        <end position="776"/>
    </location>
</feature>
<proteinExistence type="evidence at transcript level"/>
<evidence type="ECO:0000256" key="13">
    <source>
        <dbReference type="ARBA" id="ARBA00023180"/>
    </source>
</evidence>
<feature type="transmembrane region" description="Helical" evidence="19">
    <location>
        <begin position="1258"/>
        <end position="1278"/>
    </location>
</feature>
<dbReference type="EMBL" id="MT506972">
    <property type="protein sequence ID" value="QOQ37977.1"/>
    <property type="molecule type" value="mRNA"/>
</dbReference>
<dbReference type="FunFam" id="1.10.287.70:FF:000007">
    <property type="entry name" value="Voltage-dependent L-type calcium channel subunit alpha"/>
    <property type="match status" value="1"/>
</dbReference>
<dbReference type="Gene3D" id="1.20.120.350">
    <property type="entry name" value="Voltage-gated potassium channels. Chain C"/>
    <property type="match status" value="4"/>
</dbReference>
<feature type="transmembrane region" description="Helical" evidence="19">
    <location>
        <begin position="211"/>
        <end position="234"/>
    </location>
</feature>
<dbReference type="Pfam" id="PF00520">
    <property type="entry name" value="Ion_trans"/>
    <property type="match status" value="4"/>
</dbReference>
<dbReference type="PANTHER" id="PTHR45628">
    <property type="entry name" value="VOLTAGE-DEPENDENT CALCIUM CHANNEL TYPE A SUBUNIT ALPHA-1"/>
    <property type="match status" value="1"/>
</dbReference>
<feature type="transmembrane region" description="Helical" evidence="19">
    <location>
        <begin position="896"/>
        <end position="914"/>
    </location>
</feature>
<feature type="transmembrane region" description="Helical" evidence="19">
    <location>
        <begin position="481"/>
        <end position="498"/>
    </location>
</feature>
<feature type="compositionally biased region" description="Low complexity" evidence="18">
    <location>
        <begin position="1991"/>
        <end position="2004"/>
    </location>
</feature>
<evidence type="ECO:0000256" key="15">
    <source>
        <dbReference type="PIRSR" id="PIRSR602077-1"/>
    </source>
</evidence>
<feature type="transmembrane region" description="Helical" evidence="19">
    <location>
        <begin position="966"/>
        <end position="984"/>
    </location>
</feature>
<feature type="transmembrane region" description="Helical" evidence="19">
    <location>
        <begin position="606"/>
        <end position="628"/>
    </location>
</feature>
<dbReference type="InterPro" id="IPR014873">
    <property type="entry name" value="VDCC_a1su_IQ"/>
</dbReference>
<feature type="compositionally biased region" description="Basic residues" evidence="18">
    <location>
        <begin position="1668"/>
        <end position="1700"/>
    </location>
</feature>
<feature type="transmembrane region" description="Helical" evidence="19">
    <location>
        <begin position="1032"/>
        <end position="1054"/>
    </location>
</feature>
<feature type="region of interest" description="Disordered" evidence="18">
    <location>
        <begin position="1668"/>
        <end position="1718"/>
    </location>
</feature>
<dbReference type="FunFam" id="1.10.287.70:FF:000107">
    <property type="entry name" value="Voltage-dependent L-type calcium channel subunit alpha"/>
    <property type="match status" value="1"/>
</dbReference>
<feature type="glycosylation site" description="N-linked (GlcNAc...) asparagine" evidence="16">
    <location>
        <position position="273"/>
    </location>
</feature>
<name>A0A7M1IFF7_TRIAD</name>
<evidence type="ECO:0000256" key="7">
    <source>
        <dbReference type="ARBA" id="ARBA00022737"/>
    </source>
</evidence>
<feature type="transmembrane region" description="Helical" evidence="19">
    <location>
        <begin position="333"/>
        <end position="355"/>
    </location>
</feature>
<dbReference type="PRINTS" id="PR00167">
    <property type="entry name" value="CACHANNEL"/>
</dbReference>
<evidence type="ECO:0000256" key="9">
    <source>
        <dbReference type="ARBA" id="ARBA00022882"/>
    </source>
</evidence>
<dbReference type="Gene3D" id="6.10.250.2180">
    <property type="match status" value="1"/>
</dbReference>
<feature type="region of interest" description="Disordered" evidence="18">
    <location>
        <begin position="1991"/>
        <end position="2048"/>
    </location>
</feature>
<evidence type="ECO:0000256" key="11">
    <source>
        <dbReference type="ARBA" id="ARBA00023065"/>
    </source>
</evidence>
<keyword evidence="11" id="KW-0406">Ion transport</keyword>
<evidence type="ECO:0000256" key="14">
    <source>
        <dbReference type="ARBA" id="ARBA00023303"/>
    </source>
</evidence>
<dbReference type="FunFam" id="1.20.120.350:FF:000011">
    <property type="entry name" value="Voltage-dependent N-type calcium channel subunit alpha"/>
    <property type="match status" value="1"/>
</dbReference>
<dbReference type="SUPFAM" id="SSF81324">
    <property type="entry name" value="Voltage-gated potassium channels"/>
    <property type="match status" value="4"/>
</dbReference>
<dbReference type="GO" id="GO:0005891">
    <property type="term" value="C:voltage-gated calcium channel complex"/>
    <property type="evidence" value="ECO:0007669"/>
    <property type="project" value="InterPro"/>
</dbReference>
<dbReference type="Gene3D" id="1.10.287.70">
    <property type="match status" value="4"/>
</dbReference>
<feature type="binding site" evidence="15">
    <location>
        <position position="314"/>
    </location>
    <ligand>
        <name>Ca(2+)</name>
        <dbReference type="ChEBI" id="CHEBI:29108"/>
    </ligand>
</feature>
<keyword evidence="5 19" id="KW-0812">Transmembrane</keyword>
<evidence type="ECO:0000256" key="10">
    <source>
        <dbReference type="ARBA" id="ARBA00022989"/>
    </source>
</evidence>
<dbReference type="SMART" id="SM01062">
    <property type="entry name" value="Ca_chan_IQ"/>
    <property type="match status" value="1"/>
</dbReference>
<evidence type="ECO:0000256" key="18">
    <source>
        <dbReference type="SAM" id="MobiDB-lite"/>
    </source>
</evidence>
<feature type="transmembrane region" description="Helical" evidence="19">
    <location>
        <begin position="79"/>
        <end position="98"/>
    </location>
</feature>
<organism evidence="21">
    <name type="scientific">Trichoplax adhaerens</name>
    <name type="common">Trichoplax reptans</name>
    <dbReference type="NCBI Taxonomy" id="10228"/>
    <lineage>
        <taxon>Eukaryota</taxon>
        <taxon>Metazoa</taxon>
        <taxon>Placozoa</taxon>
        <taxon>Uniplacotomia</taxon>
        <taxon>Trichoplacea</taxon>
        <taxon>Trichoplacidae</taxon>
        <taxon>Trichoplax</taxon>
    </lineage>
</organism>
<keyword evidence="8 15" id="KW-0106">Calcium</keyword>
<feature type="transmembrane region" description="Helical" evidence="19">
    <location>
        <begin position="518"/>
        <end position="540"/>
    </location>
</feature>
<evidence type="ECO:0000256" key="1">
    <source>
        <dbReference type="ARBA" id="ARBA00004141"/>
    </source>
</evidence>
<keyword evidence="10 19" id="KW-1133">Transmembrane helix</keyword>
<evidence type="ECO:0000259" key="20">
    <source>
        <dbReference type="SMART" id="SM01062"/>
    </source>
</evidence>
<keyword evidence="12 19" id="KW-0472">Membrane</keyword>
<evidence type="ECO:0000256" key="8">
    <source>
        <dbReference type="ARBA" id="ARBA00022837"/>
    </source>
</evidence>
<evidence type="ECO:0000256" key="12">
    <source>
        <dbReference type="ARBA" id="ARBA00023136"/>
    </source>
</evidence>
<evidence type="ECO:0000313" key="21">
    <source>
        <dbReference type="EMBL" id="QOQ37977.1"/>
    </source>
</evidence>
<keyword evidence="9 17" id="KW-0851">Voltage-gated channel</keyword>
<evidence type="ECO:0000256" key="19">
    <source>
        <dbReference type="SAM" id="Phobius"/>
    </source>
</evidence>
<dbReference type="GO" id="GO:0005245">
    <property type="term" value="F:voltage-gated calcium channel activity"/>
    <property type="evidence" value="ECO:0007669"/>
    <property type="project" value="InterPro"/>
</dbReference>
<feature type="transmembrane region" description="Helical" evidence="19">
    <location>
        <begin position="1228"/>
        <end position="1246"/>
    </location>
</feature>
<evidence type="ECO:0000256" key="5">
    <source>
        <dbReference type="ARBA" id="ARBA00022692"/>
    </source>
</evidence>
<dbReference type="GO" id="GO:0046872">
    <property type="term" value="F:metal ion binding"/>
    <property type="evidence" value="ECO:0007669"/>
    <property type="project" value="UniProtKB-KW"/>
</dbReference>
<feature type="transmembrane region" description="Helical" evidence="19">
    <location>
        <begin position="934"/>
        <end position="954"/>
    </location>
</feature>
<evidence type="ECO:0000256" key="2">
    <source>
        <dbReference type="ARBA" id="ARBA00022448"/>
    </source>
</evidence>
<feature type="region of interest" description="Disordered" evidence="18">
    <location>
        <begin position="1853"/>
        <end position="1875"/>
    </location>
</feature>
<feature type="transmembrane region" description="Helical" evidence="19">
    <location>
        <begin position="300"/>
        <end position="321"/>
    </location>
</feature>
<feature type="domain" description="Voltage-dependent calcium channel alpha-1 subunit IQ" evidence="20">
    <location>
        <begin position="1597"/>
        <end position="1631"/>
    </location>
</feature>
<reference evidence="21" key="1">
    <citation type="submission" date="2020-05" db="EMBL/GenBank/DDBJ databases">
        <title>Conserved biophysical features of the CaV2 pre-synaptic Ca2+ channel homologue from Trichoplax adhaerens, an animal that lacks synapses.</title>
        <authorList>
            <person name="Gauberg J."/>
            <person name="Abdallah S."/>
            <person name="Elkhatib W."/>
            <person name="Harracksingh A.N."/>
            <person name="Piekut T."/>
            <person name="Senatore A."/>
        </authorList>
    </citation>
    <scope>NUCLEOTIDE SEQUENCE</scope>
    <source>
        <strain evidence="21">Grell-BS-1999</strain>
    </source>
</reference>
<keyword evidence="6 15" id="KW-0479">Metal-binding</keyword>
<evidence type="ECO:0000256" key="6">
    <source>
        <dbReference type="ARBA" id="ARBA00022723"/>
    </source>
</evidence>
<feature type="transmembrane region" description="Helical" evidence="19">
    <location>
        <begin position="1341"/>
        <end position="1366"/>
    </location>
</feature>
<dbReference type="InterPro" id="IPR027359">
    <property type="entry name" value="Volt_channel_dom_sf"/>
</dbReference>